<reference evidence="5 6" key="2">
    <citation type="submission" date="2007-09" db="EMBL/GenBank/DDBJ databases">
        <authorList>
            <person name="Fulton L."/>
            <person name="Clifton S."/>
            <person name="Fulton B."/>
            <person name="Xu J."/>
            <person name="Minx P."/>
            <person name="Pepin K.H."/>
            <person name="Johnson M."/>
            <person name="Thiruvilangam P."/>
            <person name="Bhonagiri V."/>
            <person name="Nash W.E."/>
            <person name="Mardis E.R."/>
            <person name="Wilson R.K."/>
        </authorList>
    </citation>
    <scope>NUCLEOTIDE SEQUENCE [LARGE SCALE GENOMIC DNA]</scope>
    <source>
        <strain evidence="5 6">M21/2</strain>
    </source>
</reference>
<evidence type="ECO:0000313" key="6">
    <source>
        <dbReference type="Proteomes" id="UP000005945"/>
    </source>
</evidence>
<keyword evidence="3" id="KW-0862">Zinc</keyword>
<dbReference type="InterPro" id="IPR002694">
    <property type="entry name" value="Znf_CHC2"/>
</dbReference>
<dbReference type="HOGENOM" id="CLU_321513_0_0_9"/>
<comment type="caution">
    <text evidence="5">The sequence shown here is derived from an EMBL/GenBank/DDBJ whole genome shotgun (WGS) entry which is preliminary data.</text>
</comment>
<dbReference type="InterPro" id="IPR009270">
    <property type="entry name" value="DUF927"/>
</dbReference>
<dbReference type="InterPro" id="IPR040538">
    <property type="entry name" value="Cch_HTH"/>
</dbReference>
<dbReference type="InterPro" id="IPR036977">
    <property type="entry name" value="DNA_primase_Znf_CHC2"/>
</dbReference>
<dbReference type="GO" id="GO:0005737">
    <property type="term" value="C:cytoplasm"/>
    <property type="evidence" value="ECO:0007669"/>
    <property type="project" value="TreeGrafter"/>
</dbReference>
<dbReference type="EMBL" id="ABED02000025">
    <property type="protein sequence ID" value="EDP21775.1"/>
    <property type="molecule type" value="Genomic_DNA"/>
</dbReference>
<dbReference type="SUPFAM" id="SSF57783">
    <property type="entry name" value="Zinc beta-ribbon"/>
    <property type="match status" value="1"/>
</dbReference>
<dbReference type="PANTHER" id="PTHR30313:SF2">
    <property type="entry name" value="DNA PRIMASE"/>
    <property type="match status" value="1"/>
</dbReference>
<organism evidence="5 6">
    <name type="scientific">Faecalibacterium prausnitzii M21/2</name>
    <dbReference type="NCBI Taxonomy" id="411485"/>
    <lineage>
        <taxon>Bacteria</taxon>
        <taxon>Bacillati</taxon>
        <taxon>Bacillota</taxon>
        <taxon>Clostridia</taxon>
        <taxon>Eubacteriales</taxon>
        <taxon>Oscillospiraceae</taxon>
        <taxon>Faecalibacterium</taxon>
    </lineage>
</organism>
<proteinExistence type="predicted"/>
<dbReference type="Gene3D" id="3.90.580.10">
    <property type="entry name" value="Zinc finger, CHC2-type domain"/>
    <property type="match status" value="1"/>
</dbReference>
<dbReference type="Proteomes" id="UP000005945">
    <property type="component" value="Unassembled WGS sequence"/>
</dbReference>
<dbReference type="GO" id="GO:0006269">
    <property type="term" value="P:DNA replication, synthesis of primer"/>
    <property type="evidence" value="ECO:0007669"/>
    <property type="project" value="TreeGrafter"/>
</dbReference>
<dbReference type="SMART" id="SM00400">
    <property type="entry name" value="ZnF_CHCC"/>
    <property type="match status" value="1"/>
</dbReference>
<dbReference type="Pfam" id="PF06048">
    <property type="entry name" value="DUF927"/>
    <property type="match status" value="1"/>
</dbReference>
<feature type="domain" description="Zinc finger CHC2-type" evidence="4">
    <location>
        <begin position="35"/>
        <end position="89"/>
    </location>
</feature>
<dbReference type="AlphaFoldDB" id="A8SB88"/>
<gene>
    <name evidence="5" type="ORF">FAEPRAM212_01597</name>
</gene>
<keyword evidence="1" id="KW-0479">Metal-binding</keyword>
<evidence type="ECO:0000256" key="1">
    <source>
        <dbReference type="ARBA" id="ARBA00022723"/>
    </source>
</evidence>
<dbReference type="InterPro" id="IPR050219">
    <property type="entry name" value="DnaG_primase"/>
</dbReference>
<dbReference type="Gene3D" id="3.40.1360.10">
    <property type="match status" value="1"/>
</dbReference>
<dbReference type="Pfam" id="PF18662">
    <property type="entry name" value="HTH_56"/>
    <property type="match status" value="1"/>
</dbReference>
<sequence>MEDVPVDKVNIDELVNYKEEYTKFVQKPEFKHDRMVSLCPFHDDRKPSFSVDLKTGKFVCFACGKAGNYVSFRAELDGTSNADAYKKILREHGVDETKKEPAKPKSYTVEDYAAEKKLPAEWLHMVCSLESKQEQDGTPYVKIPYFNIESKVQVTRKRMGNHSFKWGYGSAGKMIPYGLWRKEGMEVAGYTILVEGESDSQTLWFLGYPALGIPGASTFKPEWVEDLKSIETLYIHKEPDRGGQTFFEKVTEALKNAGYKGEVKTFSCADAGEKDPSALYIKLGKDAAQDKLDELLENAKVVDLDHLADDVPAAIEGAPKNLRQPPGWQYGEFGISRIDEKTDQLVCVCRTPIILTKRLKRTDTGEEKIEVAWKRDGEWHDAIFPRSMIFQSRSITALADKGCTVTSENAKQVVRFLGALEQENIDALGLQESTSTFGWQSRHRFLPGHAPDMVLDIEPSMTRWATAYLKNGTLDAWRETMTQHRNRYRFRFILASSFAAPLLAIIKQRIFFVYNWGGSRGGKTAALKAALSAWGDPERLMANFNATQVALERMAGFYCDLPLGIDERQLAGNKQEGLEKIVYMLANGTGRSRGSKDGGLQELRTWRSVILATGEEPIGKANSQTGVSTRVLEVVGAPFEDEASASDMHQQAALNCGWAGPEFIQYILDYGDQAIIDEYAEVLARIRDLMGTHNGSHTAAVATVVLADQMLSRCIFGEDAETARMEAQHMAVCITADLAEQEQPDVNEQAAQYISDWISTNNNYFTDTSTIGQRYGCIEDGTAFILPTILREALEKGGFSYRKTMNWLAEKQIVQIDPRGKYQIVKKFGGRPVRMIAADLELLQNPPDDEGFTEVLTDKDDIPF</sequence>
<evidence type="ECO:0000313" key="5">
    <source>
        <dbReference type="EMBL" id="EDP21775.1"/>
    </source>
</evidence>
<dbReference type="Pfam" id="PF01807">
    <property type="entry name" value="Zn_ribbon_DnaG"/>
    <property type="match status" value="1"/>
</dbReference>
<keyword evidence="2" id="KW-0863">Zinc-finger</keyword>
<accession>A8SB88</accession>
<evidence type="ECO:0000256" key="2">
    <source>
        <dbReference type="ARBA" id="ARBA00022771"/>
    </source>
</evidence>
<evidence type="ECO:0000256" key="3">
    <source>
        <dbReference type="ARBA" id="ARBA00022833"/>
    </source>
</evidence>
<name>A8SB88_9FIRM</name>
<dbReference type="GO" id="GO:0003677">
    <property type="term" value="F:DNA binding"/>
    <property type="evidence" value="ECO:0007669"/>
    <property type="project" value="InterPro"/>
</dbReference>
<dbReference type="GO" id="GO:0008270">
    <property type="term" value="F:zinc ion binding"/>
    <property type="evidence" value="ECO:0007669"/>
    <property type="project" value="UniProtKB-KW"/>
</dbReference>
<dbReference type="PANTHER" id="PTHR30313">
    <property type="entry name" value="DNA PRIMASE"/>
    <property type="match status" value="1"/>
</dbReference>
<dbReference type="GO" id="GO:0003899">
    <property type="term" value="F:DNA-directed RNA polymerase activity"/>
    <property type="evidence" value="ECO:0007669"/>
    <property type="project" value="InterPro"/>
</dbReference>
<reference evidence="5 6" key="1">
    <citation type="submission" date="2007-09" db="EMBL/GenBank/DDBJ databases">
        <title>Draft genome sequence of Faecalibacterium prausnitzii M21/2.</title>
        <authorList>
            <person name="Sudarsanam P."/>
            <person name="Ley R."/>
            <person name="Guruge J."/>
            <person name="Turnbaugh P.J."/>
            <person name="Mahowald M."/>
            <person name="Liep D."/>
            <person name="Gordon J."/>
        </authorList>
    </citation>
    <scope>NUCLEOTIDE SEQUENCE [LARGE SCALE GENOMIC DNA]</scope>
    <source>
        <strain evidence="5 6">M21/2</strain>
    </source>
</reference>
<evidence type="ECO:0000259" key="4">
    <source>
        <dbReference type="SMART" id="SM00400"/>
    </source>
</evidence>
<protein>
    <submittedName>
        <fullName evidence="5">CHC2 zinc finger domain protein</fullName>
    </submittedName>
</protein>